<feature type="domain" description="Ig-like" evidence="1">
    <location>
        <begin position="84"/>
        <end position="170"/>
    </location>
</feature>
<dbReference type="PROSITE" id="PS50835">
    <property type="entry name" value="IG_LIKE"/>
    <property type="match status" value="1"/>
</dbReference>
<dbReference type="SUPFAM" id="SSF48726">
    <property type="entry name" value="Immunoglobulin"/>
    <property type="match status" value="2"/>
</dbReference>
<dbReference type="AlphaFoldDB" id="A0A0N5CSZ4"/>
<organism evidence="4">
    <name type="scientific">Thelazia callipaeda</name>
    <name type="common">Oriental eyeworm</name>
    <name type="synonym">Parasitic nematode</name>
    <dbReference type="NCBI Taxonomy" id="103827"/>
    <lineage>
        <taxon>Eukaryota</taxon>
        <taxon>Metazoa</taxon>
        <taxon>Ecdysozoa</taxon>
        <taxon>Nematoda</taxon>
        <taxon>Chromadorea</taxon>
        <taxon>Rhabditida</taxon>
        <taxon>Spirurina</taxon>
        <taxon>Spiruromorpha</taxon>
        <taxon>Thelazioidea</taxon>
        <taxon>Thelaziidae</taxon>
        <taxon>Thelazia</taxon>
    </lineage>
</organism>
<sequence>MEIIKNESQENKRTVYVNKPLGHSVILEKDATTSYSTNQEKVYYNNTGTVEETHVLESSGRSTNNFAEEHWSSEIKSFVTLQPPKFIQVIKAFRVLTTDTLTLIVEVESDPPAIFEWFCNDRPVQQNRRKLKACHGINITTLTVEGPEQGVYKCTARNPAGVSTTYGYVTVNAPPTYEQWSTQNKKGVEEMFNKAIDEQKIRVVSDIPPKFVQQIPNLTLRPGIEAVIDVEVKASPPAKFLWFVNGVEYRDTLGLGQTEIYYPMVNRCIARFLIPQTGEYKVIAENRAGKAESIGYVNIKQDFQI</sequence>
<reference evidence="4" key="1">
    <citation type="submission" date="2017-02" db="UniProtKB">
        <authorList>
            <consortium name="WormBaseParasite"/>
        </authorList>
    </citation>
    <scope>IDENTIFICATION</scope>
</reference>
<dbReference type="InterPro" id="IPR013098">
    <property type="entry name" value="Ig_I-set"/>
</dbReference>
<dbReference type="WBParaSite" id="TCLT_0000335101-mRNA-1">
    <property type="protein sequence ID" value="TCLT_0000335101-mRNA-1"/>
    <property type="gene ID" value="TCLT_0000335101"/>
</dbReference>
<dbReference type="Pfam" id="PF07679">
    <property type="entry name" value="I-set"/>
    <property type="match status" value="2"/>
</dbReference>
<dbReference type="OMA" id="CHGINIT"/>
<evidence type="ECO:0000259" key="1">
    <source>
        <dbReference type="PROSITE" id="PS50835"/>
    </source>
</evidence>
<dbReference type="EMBL" id="UYYF01001321">
    <property type="protein sequence ID" value="VDM99763.1"/>
    <property type="molecule type" value="Genomic_DNA"/>
</dbReference>
<proteinExistence type="predicted"/>
<dbReference type="STRING" id="103827.A0A0N5CSZ4"/>
<dbReference type="PANTHER" id="PTHR47633">
    <property type="entry name" value="IMMUNOGLOBULIN"/>
    <property type="match status" value="1"/>
</dbReference>
<dbReference type="InterPro" id="IPR013783">
    <property type="entry name" value="Ig-like_fold"/>
</dbReference>
<accession>A0A0N5CSZ4</accession>
<name>A0A0N5CSZ4_THECL</name>
<dbReference type="InterPro" id="IPR036179">
    <property type="entry name" value="Ig-like_dom_sf"/>
</dbReference>
<keyword evidence="3" id="KW-1185">Reference proteome</keyword>
<evidence type="ECO:0000313" key="4">
    <source>
        <dbReference type="WBParaSite" id="TCLT_0000335101-mRNA-1"/>
    </source>
</evidence>
<dbReference type="InterPro" id="IPR007110">
    <property type="entry name" value="Ig-like_dom"/>
</dbReference>
<evidence type="ECO:0000313" key="3">
    <source>
        <dbReference type="Proteomes" id="UP000276776"/>
    </source>
</evidence>
<dbReference type="Gene3D" id="2.60.40.10">
    <property type="entry name" value="Immunoglobulins"/>
    <property type="match status" value="2"/>
</dbReference>
<reference evidence="2 3" key="2">
    <citation type="submission" date="2018-11" db="EMBL/GenBank/DDBJ databases">
        <authorList>
            <consortium name="Pathogen Informatics"/>
        </authorList>
    </citation>
    <scope>NUCLEOTIDE SEQUENCE [LARGE SCALE GENOMIC DNA]</scope>
</reference>
<dbReference type="Proteomes" id="UP000276776">
    <property type="component" value="Unassembled WGS sequence"/>
</dbReference>
<dbReference type="OrthoDB" id="5969272at2759"/>
<gene>
    <name evidence="2" type="ORF">TCLT_LOCUS3345</name>
</gene>
<evidence type="ECO:0000313" key="2">
    <source>
        <dbReference type="EMBL" id="VDM99763.1"/>
    </source>
</evidence>
<protein>
    <submittedName>
        <fullName evidence="4">Ig-like domain-containing protein</fullName>
    </submittedName>
</protein>